<accession>A0ABQ3H221</accession>
<keyword evidence="6 7" id="KW-0961">Cell wall biogenesis/degradation</keyword>
<feature type="binding site" evidence="7">
    <location>
        <begin position="38"/>
        <end position="39"/>
    </location>
    <ligand>
        <name>substrate</name>
    </ligand>
</feature>
<evidence type="ECO:0000256" key="6">
    <source>
        <dbReference type="ARBA" id="ARBA00023316"/>
    </source>
</evidence>
<comment type="caution">
    <text evidence="8">The sequence shown here is derived from an EMBL/GenBank/DDBJ whole genome shotgun (WGS) entry which is preliminary data.</text>
</comment>
<feature type="binding site" evidence="7">
    <location>
        <begin position="70"/>
        <end position="71"/>
    </location>
    <ligand>
        <name>substrate</name>
    </ligand>
</feature>
<organism evidence="8 9">
    <name type="scientific">Jeongeupia chitinilytica</name>
    <dbReference type="NCBI Taxonomy" id="1041641"/>
    <lineage>
        <taxon>Bacteria</taxon>
        <taxon>Pseudomonadati</taxon>
        <taxon>Pseudomonadota</taxon>
        <taxon>Betaproteobacteria</taxon>
        <taxon>Neisseriales</taxon>
        <taxon>Chitinibacteraceae</taxon>
        <taxon>Jeongeupia</taxon>
    </lineage>
</organism>
<dbReference type="InterPro" id="IPR015942">
    <property type="entry name" value="Asp/Glu/hydantoin_racemase"/>
</dbReference>
<feature type="binding site" evidence="7">
    <location>
        <begin position="6"/>
        <end position="7"/>
    </location>
    <ligand>
        <name>substrate</name>
    </ligand>
</feature>
<dbReference type="PROSITE" id="PS00923">
    <property type="entry name" value="ASP_GLU_RACEMASE_1"/>
    <property type="match status" value="1"/>
</dbReference>
<evidence type="ECO:0000256" key="1">
    <source>
        <dbReference type="ARBA" id="ARBA00001602"/>
    </source>
</evidence>
<dbReference type="InterPro" id="IPR004391">
    <property type="entry name" value="Glu_race"/>
</dbReference>
<dbReference type="SUPFAM" id="SSF53681">
    <property type="entry name" value="Aspartate/glutamate racemase"/>
    <property type="match status" value="2"/>
</dbReference>
<feature type="binding site" evidence="7">
    <location>
        <begin position="180"/>
        <end position="181"/>
    </location>
    <ligand>
        <name>substrate</name>
    </ligand>
</feature>
<evidence type="ECO:0000313" key="9">
    <source>
        <dbReference type="Proteomes" id="UP000604737"/>
    </source>
</evidence>
<dbReference type="Gene3D" id="3.40.50.1860">
    <property type="match status" value="2"/>
</dbReference>
<feature type="active site" description="Proton donor/acceptor" evidence="7">
    <location>
        <position position="179"/>
    </location>
</feature>
<comment type="catalytic activity">
    <reaction evidence="1 7">
        <text>L-glutamate = D-glutamate</text>
        <dbReference type="Rhea" id="RHEA:12813"/>
        <dbReference type="ChEBI" id="CHEBI:29985"/>
        <dbReference type="ChEBI" id="CHEBI:29986"/>
        <dbReference type="EC" id="5.1.1.3"/>
    </reaction>
</comment>
<protein>
    <recommendedName>
        <fullName evidence="2 7">Glutamate racemase</fullName>
        <ecNumber evidence="2 7">5.1.1.3</ecNumber>
    </recommendedName>
</protein>
<dbReference type="Proteomes" id="UP000604737">
    <property type="component" value="Unassembled WGS sequence"/>
</dbReference>
<name>A0ABQ3H221_9NEIS</name>
<dbReference type="NCBIfam" id="TIGR00067">
    <property type="entry name" value="glut_race"/>
    <property type="match status" value="1"/>
</dbReference>
<evidence type="ECO:0000256" key="2">
    <source>
        <dbReference type="ARBA" id="ARBA00013090"/>
    </source>
</evidence>
<sequence>MIGMFDSGLGGLSVWRAVSALLPELPLWYVADQARAPYGGRDHGEIIDRSLRIGRHMQAGGAELLVVACNTATAVAVTHLRRALSIPVVGVEPAVKPAAIATKSGKVGLLATKVTLESRRLKALIENYAADVEVILQPGTGLVEQVEAGELDSADTRALVAAAIVPFLNAGVDQIVLGCTHYPFLSPLIRDIAGPDIELLEPATAVARRVSSLAGPVHRVCRDTPHQFMSTAPSQRSTLAMHRMLGFSFPVMPLQL</sequence>
<gene>
    <name evidence="7 8" type="primary">murI</name>
    <name evidence="8" type="ORF">GCM10007350_24270</name>
</gene>
<dbReference type="EMBL" id="BMYO01000006">
    <property type="protein sequence ID" value="GHD64685.1"/>
    <property type="molecule type" value="Genomic_DNA"/>
</dbReference>
<evidence type="ECO:0000256" key="4">
    <source>
        <dbReference type="ARBA" id="ARBA00022984"/>
    </source>
</evidence>
<dbReference type="PROSITE" id="PS00924">
    <property type="entry name" value="ASP_GLU_RACEMASE_2"/>
    <property type="match status" value="1"/>
</dbReference>
<dbReference type="InterPro" id="IPR001920">
    <property type="entry name" value="Asp/Glu_race"/>
</dbReference>
<dbReference type="InterPro" id="IPR033134">
    <property type="entry name" value="Asp/Glu_racemase_AS_2"/>
</dbReference>
<evidence type="ECO:0000256" key="3">
    <source>
        <dbReference type="ARBA" id="ARBA00022960"/>
    </source>
</evidence>
<comment type="function">
    <text evidence="7">Provides the (R)-glutamate required for cell wall biosynthesis.</text>
</comment>
<dbReference type="HAMAP" id="MF_00258">
    <property type="entry name" value="Glu_racemase"/>
    <property type="match status" value="1"/>
</dbReference>
<comment type="similarity">
    <text evidence="7">Belongs to the aspartate/glutamate racemases family.</text>
</comment>
<keyword evidence="5 7" id="KW-0413">Isomerase</keyword>
<dbReference type="PANTHER" id="PTHR21198">
    <property type="entry name" value="GLUTAMATE RACEMASE"/>
    <property type="match status" value="1"/>
</dbReference>
<keyword evidence="9" id="KW-1185">Reference proteome</keyword>
<dbReference type="EC" id="5.1.1.3" evidence="2 7"/>
<evidence type="ECO:0000256" key="7">
    <source>
        <dbReference type="HAMAP-Rule" id="MF_00258"/>
    </source>
</evidence>
<dbReference type="InterPro" id="IPR018187">
    <property type="entry name" value="Asp/Glu_racemase_AS_1"/>
</dbReference>
<dbReference type="PANTHER" id="PTHR21198:SF2">
    <property type="entry name" value="GLUTAMATE RACEMASE"/>
    <property type="match status" value="1"/>
</dbReference>
<keyword evidence="3 7" id="KW-0133">Cell shape</keyword>
<reference evidence="9" key="1">
    <citation type="journal article" date="2019" name="Int. J. Syst. Evol. Microbiol.">
        <title>The Global Catalogue of Microorganisms (GCM) 10K type strain sequencing project: providing services to taxonomists for standard genome sequencing and annotation.</title>
        <authorList>
            <consortium name="The Broad Institute Genomics Platform"/>
            <consortium name="The Broad Institute Genome Sequencing Center for Infectious Disease"/>
            <person name="Wu L."/>
            <person name="Ma J."/>
        </authorList>
    </citation>
    <scope>NUCLEOTIDE SEQUENCE [LARGE SCALE GENOMIC DNA]</scope>
    <source>
        <strain evidence="9">KCTC 23701</strain>
    </source>
</reference>
<comment type="pathway">
    <text evidence="7">Cell wall biogenesis; peptidoglycan biosynthesis.</text>
</comment>
<evidence type="ECO:0000256" key="5">
    <source>
        <dbReference type="ARBA" id="ARBA00023235"/>
    </source>
</evidence>
<evidence type="ECO:0000313" key="8">
    <source>
        <dbReference type="EMBL" id="GHD64685.1"/>
    </source>
</evidence>
<feature type="active site" description="Proton donor/acceptor" evidence="7">
    <location>
        <position position="69"/>
    </location>
</feature>
<proteinExistence type="inferred from homology"/>
<dbReference type="Pfam" id="PF01177">
    <property type="entry name" value="Asp_Glu_race"/>
    <property type="match status" value="1"/>
</dbReference>
<keyword evidence="4 7" id="KW-0573">Peptidoglycan synthesis</keyword>